<accession>A0A6J4UUT0</accession>
<dbReference type="EMBL" id="CADCWO010000032">
    <property type="protein sequence ID" value="CAA9559060.1"/>
    <property type="molecule type" value="Genomic_DNA"/>
</dbReference>
<proteinExistence type="predicted"/>
<organism evidence="1">
    <name type="scientific">uncultured Synechococcales cyanobacterium</name>
    <dbReference type="NCBI Taxonomy" id="1936017"/>
    <lineage>
        <taxon>Bacteria</taxon>
        <taxon>Bacillati</taxon>
        <taxon>Cyanobacteriota</taxon>
        <taxon>Cyanophyceae</taxon>
        <taxon>Synechococcales</taxon>
        <taxon>environmental samples</taxon>
    </lineage>
</organism>
<evidence type="ECO:0000313" key="1">
    <source>
        <dbReference type="EMBL" id="CAA9559060.1"/>
    </source>
</evidence>
<sequence>MLPNLWAATQGYWRKLDDLEASYHKGEVSIDQVNAKVAELMAELGEERRATWAYLLNNWSHLWSEQREAIVGTALMGIIAYAWVVS</sequence>
<reference evidence="1" key="1">
    <citation type="submission" date="2020-02" db="EMBL/GenBank/DDBJ databases">
        <authorList>
            <person name="Meier V. D."/>
        </authorList>
    </citation>
    <scope>NUCLEOTIDE SEQUENCE</scope>
    <source>
        <strain evidence="1">AVDCRST_MAG81</strain>
    </source>
</reference>
<name>A0A6J4UUT0_9CYAN</name>
<protein>
    <submittedName>
        <fullName evidence="1">Uncharacterized protein</fullName>
    </submittedName>
</protein>
<dbReference type="AlphaFoldDB" id="A0A6J4UUT0"/>
<gene>
    <name evidence="1" type="ORF">AVDCRST_MAG81-727</name>
</gene>